<dbReference type="InterPro" id="IPR036395">
    <property type="entry name" value="Cu_fist_DNA-bd_dom_sf"/>
</dbReference>
<evidence type="ECO:0000256" key="2">
    <source>
        <dbReference type="ARBA" id="ARBA00022723"/>
    </source>
</evidence>
<sequence>MPLINGVKMACEPCIRGHRSTKCTHANDRLMVPVRKPGRPLSTCPHPPARGCGCGSITAAIPRKQKCGCGSSTAGTPTESSASSSVVKAESPASDAPPMSPTKAPSASFRVQKSTSKSSSRKQSFDPTALERMDAAHVNVLPPYDMAQPGPVPHANVMPGMPAPRPGMEYGAMPMMGAVNGGFHQPIMYPMFSQQMPGAMYPPVSTMGLPHMNGSMSTPSATPMTPSPAQANTTNGGGSCCSTSAKASTPVAPAKAAASTGGSCCSGSKKSEGTSASSSVASSPKAETKPKAGGGCCSSKAPPINTNVAGNGHMNGHMSPNDMVVSPFQTPVAVPQGMYQSYFQPTVFTYPPQYGSYMSPLQPAQWRQTMEALQYGQPTPQPPGFNMSAPLGFVPEGAVPESTSHVCSCGNGCQCVGCAAHPYNDATQEYVRSAYMYEDSYATTNGRGSTNGTNGHSEAATNGNGLHGTETNANGENGGSPPGPQTPSDAASGLSDEQPLSASDFFFVTYTGFGMDGCAGETSSCPCGDDCQCLGCSIHNNPPPPVPDT</sequence>
<feature type="compositionally biased region" description="Low complexity" evidence="8">
    <location>
        <begin position="70"/>
        <end position="94"/>
    </location>
</feature>
<protein>
    <submittedName>
        <fullName evidence="9">Protein GRISEA</fullName>
    </submittedName>
</protein>
<feature type="region of interest" description="Disordered" evidence="8">
    <location>
        <begin position="258"/>
        <end position="298"/>
    </location>
</feature>
<reference evidence="10" key="1">
    <citation type="journal article" date="2013" name="New Phytol.">
        <title>Comparative genomic and transcriptomic analyses reveal the hemibiotrophic stage shift of Colletotrichum fungi.</title>
        <authorList>
            <person name="Gan P."/>
            <person name="Ikeda K."/>
            <person name="Irieda H."/>
            <person name="Narusaka M."/>
            <person name="O'Connell R.J."/>
            <person name="Narusaka Y."/>
            <person name="Takano Y."/>
            <person name="Kubo Y."/>
            <person name="Shirasu K."/>
        </authorList>
    </citation>
    <scope>NUCLEOTIDE SEQUENCE [LARGE SCALE GENOMIC DNA]</scope>
    <source>
        <strain evidence="10">104-T / ATCC 96160 / CBS 514.97 / LARS 414 / MAFF 240422</strain>
    </source>
</reference>
<feature type="region of interest" description="Disordered" evidence="8">
    <location>
        <begin position="67"/>
        <end position="127"/>
    </location>
</feature>
<dbReference type="SMART" id="SM01090">
    <property type="entry name" value="Copper-fist"/>
    <property type="match status" value="1"/>
</dbReference>
<dbReference type="PANTHER" id="PTHR28088:SF9">
    <property type="entry name" value="TRANSCRIPTION FACTOR GRISEA, PUTATIVE (AFU_ORTHOLOGUE AFUA_1G13190)-RELATED"/>
    <property type="match status" value="1"/>
</dbReference>
<dbReference type="PANTHER" id="PTHR28088">
    <property type="entry name" value="TRANSCRIPTIONAL ACTIVATOR HAA1-RELATED"/>
    <property type="match status" value="1"/>
</dbReference>
<dbReference type="GO" id="GO:0000978">
    <property type="term" value="F:RNA polymerase II cis-regulatory region sequence-specific DNA binding"/>
    <property type="evidence" value="ECO:0007669"/>
    <property type="project" value="TreeGrafter"/>
</dbReference>
<dbReference type="AlphaFoldDB" id="N4V7J6"/>
<dbReference type="InterPro" id="IPR001083">
    <property type="entry name" value="Cu_fist_DNA-bd_dom"/>
</dbReference>
<name>N4V7J6_COLOR</name>
<evidence type="ECO:0000313" key="10">
    <source>
        <dbReference type="Proteomes" id="UP000014480"/>
    </source>
</evidence>
<keyword evidence="10" id="KW-1185">Reference proteome</keyword>
<dbReference type="EMBL" id="AMCV02000004">
    <property type="protein sequence ID" value="TDZ24563.1"/>
    <property type="molecule type" value="Genomic_DNA"/>
</dbReference>
<organism evidence="9 10">
    <name type="scientific">Colletotrichum orbiculare (strain 104-T / ATCC 96160 / CBS 514.97 / LARS 414 / MAFF 240422)</name>
    <name type="common">Cucumber anthracnose fungus</name>
    <name type="synonym">Colletotrichum lagenarium</name>
    <dbReference type="NCBI Taxonomy" id="1213857"/>
    <lineage>
        <taxon>Eukaryota</taxon>
        <taxon>Fungi</taxon>
        <taxon>Dikarya</taxon>
        <taxon>Ascomycota</taxon>
        <taxon>Pezizomycotina</taxon>
        <taxon>Sordariomycetes</taxon>
        <taxon>Hypocreomycetidae</taxon>
        <taxon>Glomerellales</taxon>
        <taxon>Glomerellaceae</taxon>
        <taxon>Colletotrichum</taxon>
        <taxon>Colletotrichum orbiculare species complex</taxon>
    </lineage>
</organism>
<dbReference type="Proteomes" id="UP000014480">
    <property type="component" value="Unassembled WGS sequence"/>
</dbReference>
<dbReference type="HOGENOM" id="CLU_036162_0_0_1"/>
<dbReference type="OrthoDB" id="5600085at2759"/>
<evidence type="ECO:0000256" key="5">
    <source>
        <dbReference type="ARBA" id="ARBA00023015"/>
    </source>
</evidence>
<dbReference type="GO" id="GO:0000981">
    <property type="term" value="F:DNA-binding transcription factor activity, RNA polymerase II-specific"/>
    <property type="evidence" value="ECO:0007669"/>
    <property type="project" value="TreeGrafter"/>
</dbReference>
<feature type="compositionally biased region" description="Low complexity" evidence="8">
    <location>
        <begin position="258"/>
        <end position="285"/>
    </location>
</feature>
<keyword evidence="2" id="KW-0479">Metal-binding</keyword>
<feature type="region of interest" description="Disordered" evidence="8">
    <location>
        <begin position="216"/>
        <end position="240"/>
    </location>
</feature>
<evidence type="ECO:0000256" key="6">
    <source>
        <dbReference type="ARBA" id="ARBA00023163"/>
    </source>
</evidence>
<feature type="region of interest" description="Disordered" evidence="8">
    <location>
        <begin position="446"/>
        <end position="497"/>
    </location>
</feature>
<comment type="caution">
    <text evidence="9">The sequence shown here is derived from an EMBL/GenBank/DDBJ whole genome shotgun (WGS) entry which is preliminary data.</text>
</comment>
<dbReference type="STRING" id="1213857.N4V7J6"/>
<dbReference type="GO" id="GO:0045944">
    <property type="term" value="P:positive regulation of transcription by RNA polymerase II"/>
    <property type="evidence" value="ECO:0007669"/>
    <property type="project" value="TreeGrafter"/>
</dbReference>
<evidence type="ECO:0000256" key="8">
    <source>
        <dbReference type="SAM" id="MobiDB-lite"/>
    </source>
</evidence>
<dbReference type="PRINTS" id="PR00617">
    <property type="entry name" value="COPPERFIST"/>
</dbReference>
<keyword evidence="6" id="KW-0804">Transcription</keyword>
<evidence type="ECO:0000256" key="4">
    <source>
        <dbReference type="ARBA" id="ARBA00023008"/>
    </source>
</evidence>
<feature type="compositionally biased region" description="Low complexity" evidence="8">
    <location>
        <begin position="108"/>
        <end position="122"/>
    </location>
</feature>
<gene>
    <name evidence="9" type="primary">grisea</name>
    <name evidence="9" type="ORF">Cob_v002271</name>
</gene>
<evidence type="ECO:0000256" key="3">
    <source>
        <dbReference type="ARBA" id="ARBA00022833"/>
    </source>
</evidence>
<dbReference type="Gene3D" id="3.90.430.10">
    <property type="entry name" value="Copper fist DNA-binding domain"/>
    <property type="match status" value="1"/>
</dbReference>
<dbReference type="GO" id="GO:0005507">
    <property type="term" value="F:copper ion binding"/>
    <property type="evidence" value="ECO:0007669"/>
    <property type="project" value="InterPro"/>
</dbReference>
<dbReference type="FunFam" id="3.90.430.10:FF:000001">
    <property type="entry name" value="Copper fist DNA-binding protein"/>
    <property type="match status" value="1"/>
</dbReference>
<reference evidence="10" key="2">
    <citation type="journal article" date="2019" name="Mol. Plant Microbe Interact.">
        <title>Genome sequence resources for four phytopathogenic fungi from the Colletotrichum orbiculare species complex.</title>
        <authorList>
            <person name="Gan P."/>
            <person name="Tsushima A."/>
            <person name="Narusaka M."/>
            <person name="Narusaka Y."/>
            <person name="Takano Y."/>
            <person name="Kubo Y."/>
            <person name="Shirasu K."/>
        </authorList>
    </citation>
    <scope>GENOME REANNOTATION</scope>
    <source>
        <strain evidence="10">104-T / ATCC 96160 / CBS 514.97 / LARS 414 / MAFF 240422</strain>
    </source>
</reference>
<accession>N4V7J6</accession>
<dbReference type="eggNOG" id="ENOG502SQDA">
    <property type="taxonomic scope" value="Eukaryota"/>
</dbReference>
<dbReference type="SMART" id="SM00412">
    <property type="entry name" value="Cu_FIST"/>
    <property type="match status" value="1"/>
</dbReference>
<dbReference type="SUPFAM" id="SSF57879">
    <property type="entry name" value="Zinc domain conserved in yeast copper-regulated transcription factors"/>
    <property type="match status" value="1"/>
</dbReference>
<dbReference type="PROSITE" id="PS01119">
    <property type="entry name" value="COPPER_FIST_1"/>
    <property type="match status" value="1"/>
</dbReference>
<evidence type="ECO:0000313" key="9">
    <source>
        <dbReference type="EMBL" id="TDZ24563.1"/>
    </source>
</evidence>
<keyword evidence="5" id="KW-0805">Transcription regulation</keyword>
<dbReference type="GO" id="GO:0005634">
    <property type="term" value="C:nucleus"/>
    <property type="evidence" value="ECO:0007669"/>
    <property type="project" value="UniProtKB-SubCell"/>
</dbReference>
<keyword evidence="7" id="KW-0539">Nucleus</keyword>
<feature type="compositionally biased region" description="Low complexity" evidence="8">
    <location>
        <begin position="216"/>
        <end position="229"/>
    </location>
</feature>
<keyword evidence="3" id="KW-0862">Zinc</keyword>
<feature type="compositionally biased region" description="Low complexity" evidence="8">
    <location>
        <begin position="446"/>
        <end position="455"/>
    </location>
</feature>
<comment type="subcellular location">
    <subcellularLocation>
        <location evidence="1">Nucleus</location>
    </subcellularLocation>
</comment>
<proteinExistence type="predicted"/>
<dbReference type="GO" id="GO:0006878">
    <property type="term" value="P:intracellular copper ion homeostasis"/>
    <property type="evidence" value="ECO:0007669"/>
    <property type="project" value="TreeGrafter"/>
</dbReference>
<dbReference type="PROSITE" id="PS50073">
    <property type="entry name" value="COPPER_FIST_2"/>
    <property type="match status" value="1"/>
</dbReference>
<dbReference type="InterPro" id="IPR051763">
    <property type="entry name" value="Copper_Homeo_Regul"/>
</dbReference>
<keyword evidence="4" id="KW-0186">Copper</keyword>
<dbReference type="Pfam" id="PF00649">
    <property type="entry name" value="Copper-fist"/>
    <property type="match status" value="1"/>
</dbReference>
<evidence type="ECO:0000256" key="1">
    <source>
        <dbReference type="ARBA" id="ARBA00004123"/>
    </source>
</evidence>
<evidence type="ECO:0000256" key="7">
    <source>
        <dbReference type="ARBA" id="ARBA00023242"/>
    </source>
</evidence>
<dbReference type="GO" id="GO:0006879">
    <property type="term" value="P:intracellular iron ion homeostasis"/>
    <property type="evidence" value="ECO:0007669"/>
    <property type="project" value="TreeGrafter"/>
</dbReference>